<name>A0A6A5ESV7_PERFL</name>
<evidence type="ECO:0000256" key="5">
    <source>
        <dbReference type="SAM" id="SignalP"/>
    </source>
</evidence>
<dbReference type="InterPro" id="IPR050822">
    <property type="entry name" value="Cerebellin_Synaptic_Org"/>
</dbReference>
<dbReference type="EMBL" id="VHII01000011">
    <property type="protein sequence ID" value="KAF1384040.1"/>
    <property type="molecule type" value="Genomic_DNA"/>
</dbReference>
<reference evidence="7 8" key="1">
    <citation type="submission" date="2019-06" db="EMBL/GenBank/DDBJ databases">
        <title>A chromosome-scale genome assembly of the European perch, Perca fluviatilis.</title>
        <authorList>
            <person name="Roques C."/>
            <person name="Zahm M."/>
            <person name="Cabau C."/>
            <person name="Klopp C."/>
            <person name="Bouchez O."/>
            <person name="Donnadieu C."/>
            <person name="Kuhl H."/>
            <person name="Gislard M."/>
            <person name="Guendouz S."/>
            <person name="Journot L."/>
            <person name="Haffray P."/>
            <person name="Bestin A."/>
            <person name="Morvezen R."/>
            <person name="Feron R."/>
            <person name="Wen M."/>
            <person name="Jouanno E."/>
            <person name="Herpin A."/>
            <person name="Schartl M."/>
            <person name="Postlethwait J."/>
            <person name="Schaerlinger B."/>
            <person name="Chardard D."/>
            <person name="Lecocq T."/>
            <person name="Poncet C."/>
            <person name="Jaffrelo L."/>
            <person name="Lampietro C."/>
            <person name="Guiguen Y."/>
        </authorList>
    </citation>
    <scope>NUCLEOTIDE SEQUENCE [LARGE SCALE GENOMIC DNA]</scope>
    <source>
        <tissue evidence="7">Blood</tissue>
    </source>
</reference>
<sequence length="230" mass="25436">MKISVSFTLWLLLVSVSANESSECQHTYLQDIYAALREMTASLVQLKADMRFLQAQEQAAQLKTEVDKLKQQQLEQAAQLKTEVDKQKQQQLVQQVAFSASLVVAGESNIGPFRSDTPLIYKHVTTNIGNAYNPNTGVFTAPVRGAYNFEWWVGAFGDGSHASAAVLVKNSEKISLAYERQNQHFGTGSSGVTLLLEVGDVVFLRLVANSLVYDNANHHNTFSGFLLFTM</sequence>
<proteinExistence type="predicted"/>
<evidence type="ECO:0000256" key="1">
    <source>
        <dbReference type="ARBA" id="ARBA00004613"/>
    </source>
</evidence>
<feature type="coiled-coil region" evidence="4">
    <location>
        <begin position="36"/>
        <end position="90"/>
    </location>
</feature>
<keyword evidence="4" id="KW-0175">Coiled coil</keyword>
<dbReference type="Pfam" id="PF00386">
    <property type="entry name" value="C1q"/>
    <property type="match status" value="1"/>
</dbReference>
<dbReference type="PANTHER" id="PTHR22923">
    <property type="entry name" value="CEREBELLIN-RELATED"/>
    <property type="match status" value="1"/>
</dbReference>
<dbReference type="SMART" id="SM00110">
    <property type="entry name" value="C1Q"/>
    <property type="match status" value="1"/>
</dbReference>
<dbReference type="SUPFAM" id="SSF49842">
    <property type="entry name" value="TNF-like"/>
    <property type="match status" value="1"/>
</dbReference>
<comment type="caution">
    <text evidence="7">The sequence shown here is derived from an EMBL/GenBank/DDBJ whole genome shotgun (WGS) entry which is preliminary data.</text>
</comment>
<organism evidence="7 8">
    <name type="scientific">Perca fluviatilis</name>
    <name type="common">European perch</name>
    <dbReference type="NCBI Taxonomy" id="8168"/>
    <lineage>
        <taxon>Eukaryota</taxon>
        <taxon>Metazoa</taxon>
        <taxon>Chordata</taxon>
        <taxon>Craniata</taxon>
        <taxon>Vertebrata</taxon>
        <taxon>Euteleostomi</taxon>
        <taxon>Actinopterygii</taxon>
        <taxon>Neopterygii</taxon>
        <taxon>Teleostei</taxon>
        <taxon>Neoteleostei</taxon>
        <taxon>Acanthomorphata</taxon>
        <taxon>Eupercaria</taxon>
        <taxon>Perciformes</taxon>
        <taxon>Percoidei</taxon>
        <taxon>Percidae</taxon>
        <taxon>Percinae</taxon>
        <taxon>Perca</taxon>
    </lineage>
</organism>
<dbReference type="InterPro" id="IPR001073">
    <property type="entry name" value="C1q_dom"/>
</dbReference>
<feature type="chain" id="PRO_5025419145" description="C1q domain-containing protein" evidence="5">
    <location>
        <begin position="19"/>
        <end position="230"/>
    </location>
</feature>
<keyword evidence="2" id="KW-0964">Secreted</keyword>
<evidence type="ECO:0000256" key="2">
    <source>
        <dbReference type="ARBA" id="ARBA00022525"/>
    </source>
</evidence>
<gene>
    <name evidence="7" type="ORF">PFLUV_G00138110</name>
</gene>
<dbReference type="GO" id="GO:0005576">
    <property type="term" value="C:extracellular region"/>
    <property type="evidence" value="ECO:0007669"/>
    <property type="project" value="UniProtKB-SubCell"/>
</dbReference>
<protein>
    <recommendedName>
        <fullName evidence="6">C1q domain-containing protein</fullName>
    </recommendedName>
</protein>
<accession>A0A6A5ESV7</accession>
<dbReference type="PRINTS" id="PR00007">
    <property type="entry name" value="COMPLEMNTC1Q"/>
</dbReference>
<dbReference type="PROSITE" id="PS50871">
    <property type="entry name" value="C1Q"/>
    <property type="match status" value="1"/>
</dbReference>
<dbReference type="PANTHER" id="PTHR22923:SF102">
    <property type="entry name" value="CEREBELLIN 13-RELATED"/>
    <property type="match status" value="1"/>
</dbReference>
<keyword evidence="3 5" id="KW-0732">Signal</keyword>
<dbReference type="Proteomes" id="UP000465112">
    <property type="component" value="Chromosome 11"/>
</dbReference>
<feature type="domain" description="C1q" evidence="6">
    <location>
        <begin position="91"/>
        <end position="230"/>
    </location>
</feature>
<dbReference type="AlphaFoldDB" id="A0A6A5ESV7"/>
<evidence type="ECO:0000313" key="7">
    <source>
        <dbReference type="EMBL" id="KAF1384040.1"/>
    </source>
</evidence>
<evidence type="ECO:0000313" key="8">
    <source>
        <dbReference type="Proteomes" id="UP000465112"/>
    </source>
</evidence>
<evidence type="ECO:0000256" key="4">
    <source>
        <dbReference type="SAM" id="Coils"/>
    </source>
</evidence>
<keyword evidence="8" id="KW-1185">Reference proteome</keyword>
<evidence type="ECO:0000259" key="6">
    <source>
        <dbReference type="PROSITE" id="PS50871"/>
    </source>
</evidence>
<evidence type="ECO:0000256" key="3">
    <source>
        <dbReference type="ARBA" id="ARBA00022729"/>
    </source>
</evidence>
<feature type="signal peptide" evidence="5">
    <location>
        <begin position="1"/>
        <end position="18"/>
    </location>
</feature>
<dbReference type="InterPro" id="IPR008983">
    <property type="entry name" value="Tumour_necrosis_fac-like_dom"/>
</dbReference>
<dbReference type="Gene3D" id="2.60.120.40">
    <property type="match status" value="1"/>
</dbReference>
<comment type="subcellular location">
    <subcellularLocation>
        <location evidence="1">Secreted</location>
    </subcellularLocation>
</comment>